<evidence type="ECO:0000256" key="5">
    <source>
        <dbReference type="SAM" id="MobiDB-lite"/>
    </source>
</evidence>
<protein>
    <submittedName>
        <fullName evidence="6">Uncharacterized protein</fullName>
    </submittedName>
</protein>
<evidence type="ECO:0000313" key="6">
    <source>
        <dbReference type="EMBL" id="CAB0034519.1"/>
    </source>
</evidence>
<feature type="compositionally biased region" description="Gly residues" evidence="5">
    <location>
        <begin position="391"/>
        <end position="405"/>
    </location>
</feature>
<feature type="region of interest" description="Disordered" evidence="5">
    <location>
        <begin position="30"/>
        <end position="59"/>
    </location>
</feature>
<dbReference type="InterPro" id="IPR019734">
    <property type="entry name" value="TPR_rpt"/>
</dbReference>
<organism evidence="6 7">
    <name type="scientific">Trichogramma brassicae</name>
    <dbReference type="NCBI Taxonomy" id="86971"/>
    <lineage>
        <taxon>Eukaryota</taxon>
        <taxon>Metazoa</taxon>
        <taxon>Ecdysozoa</taxon>
        <taxon>Arthropoda</taxon>
        <taxon>Hexapoda</taxon>
        <taxon>Insecta</taxon>
        <taxon>Pterygota</taxon>
        <taxon>Neoptera</taxon>
        <taxon>Endopterygota</taxon>
        <taxon>Hymenoptera</taxon>
        <taxon>Apocrita</taxon>
        <taxon>Proctotrupomorpha</taxon>
        <taxon>Chalcidoidea</taxon>
        <taxon>Trichogrammatidae</taxon>
        <taxon>Trichogramma</taxon>
    </lineage>
</organism>
<dbReference type="Pfam" id="PF14559">
    <property type="entry name" value="TPR_19"/>
    <property type="match status" value="1"/>
</dbReference>
<feature type="repeat" description="TPR" evidence="4">
    <location>
        <begin position="160"/>
        <end position="193"/>
    </location>
</feature>
<feature type="repeat" description="TPR" evidence="4">
    <location>
        <begin position="126"/>
        <end position="159"/>
    </location>
</feature>
<dbReference type="PANTHER" id="PTHR44186">
    <property type="match status" value="1"/>
</dbReference>
<dbReference type="PROSITE" id="PS50005">
    <property type="entry name" value="TPR"/>
    <property type="match status" value="2"/>
</dbReference>
<comment type="similarity">
    <text evidence="3">Belongs to the BBS4 family.</text>
</comment>
<dbReference type="GO" id="GO:0036064">
    <property type="term" value="C:ciliary basal body"/>
    <property type="evidence" value="ECO:0007669"/>
    <property type="project" value="TreeGrafter"/>
</dbReference>
<dbReference type="Gene3D" id="1.25.40.10">
    <property type="entry name" value="Tetratricopeptide repeat domain"/>
    <property type="match status" value="2"/>
</dbReference>
<accession>A0A6H5IFQ3</accession>
<dbReference type="GO" id="GO:0061512">
    <property type="term" value="P:protein localization to cilium"/>
    <property type="evidence" value="ECO:0007669"/>
    <property type="project" value="TreeGrafter"/>
</dbReference>
<evidence type="ECO:0000256" key="4">
    <source>
        <dbReference type="PROSITE-ProRule" id="PRU00339"/>
    </source>
</evidence>
<evidence type="ECO:0000256" key="3">
    <source>
        <dbReference type="ARBA" id="ARBA00023778"/>
    </source>
</evidence>
<dbReference type="SUPFAM" id="SSF48452">
    <property type="entry name" value="TPR-like"/>
    <property type="match status" value="1"/>
</dbReference>
<gene>
    <name evidence="6" type="ORF">TBRA_LOCUS6417</name>
</gene>
<evidence type="ECO:0000256" key="1">
    <source>
        <dbReference type="ARBA" id="ARBA00022737"/>
    </source>
</evidence>
<proteinExistence type="inferred from homology"/>
<feature type="compositionally biased region" description="Low complexity" evidence="5">
    <location>
        <begin position="376"/>
        <end position="390"/>
    </location>
</feature>
<keyword evidence="7" id="KW-1185">Reference proteome</keyword>
<dbReference type="PANTHER" id="PTHR44186:SF1">
    <property type="entry name" value="BARDET-BIEDL SYNDROME 4 PROTEIN"/>
    <property type="match status" value="1"/>
</dbReference>
<dbReference type="InterPro" id="IPR011990">
    <property type="entry name" value="TPR-like_helical_dom_sf"/>
</dbReference>
<keyword evidence="2 4" id="KW-0802">TPR repeat</keyword>
<evidence type="ECO:0000313" key="7">
    <source>
        <dbReference type="Proteomes" id="UP000479190"/>
    </source>
</evidence>
<feature type="compositionally biased region" description="Polar residues" evidence="5">
    <location>
        <begin position="36"/>
        <end position="46"/>
    </location>
</feature>
<evidence type="ECO:0000256" key="2">
    <source>
        <dbReference type="ARBA" id="ARBA00022803"/>
    </source>
</evidence>
<dbReference type="OrthoDB" id="309339at2759"/>
<feature type="compositionally biased region" description="Low complexity" evidence="5">
    <location>
        <begin position="406"/>
        <end position="427"/>
    </location>
</feature>
<reference evidence="6 7" key="1">
    <citation type="submission" date="2020-02" db="EMBL/GenBank/DDBJ databases">
        <authorList>
            <person name="Ferguson B K."/>
        </authorList>
    </citation>
    <scope>NUCLEOTIDE SEQUENCE [LARGE SCALE GENOMIC DNA]</scope>
</reference>
<feature type="region of interest" description="Disordered" evidence="5">
    <location>
        <begin position="376"/>
        <end position="450"/>
    </location>
</feature>
<name>A0A6H5IFQ3_9HYME</name>
<dbReference type="GO" id="GO:0060271">
    <property type="term" value="P:cilium assembly"/>
    <property type="evidence" value="ECO:0007669"/>
    <property type="project" value="TreeGrafter"/>
</dbReference>
<dbReference type="AlphaFoldDB" id="A0A6H5IFQ3"/>
<keyword evidence="1" id="KW-0677">Repeat</keyword>
<dbReference type="Proteomes" id="UP000479190">
    <property type="component" value="Unassembled WGS sequence"/>
</dbReference>
<feature type="compositionally biased region" description="Basic and acidic residues" evidence="5">
    <location>
        <begin position="440"/>
        <end position="450"/>
    </location>
</feature>
<dbReference type="EMBL" id="CADCXV010000745">
    <property type="protein sequence ID" value="CAB0034519.1"/>
    <property type="molecule type" value="Genomic_DNA"/>
</dbReference>
<sequence>MVYQPERTAEHAENKKRWRVGAQRVATATATTTTTMQQPQRVTATTTKRRQAAGVQRRADGQLQLDALPALRAPRVQAVQAAHRQGDRAVGRQMRVRLSHEGPHHASRGRRGESSILASLQDDEERRAVRGAGRAAGPAGHVVDAIQVYQEALTIEPDNNEVAADLGLLYLRLGDSRKAFQQFGKVLAEEPREFINGLAACILALNSYIHLHMFVILKVGYMEKVNEVESIKQCGSHVADLSNNAEYRVQTSLQGERLLVVRVYKMKKKIGTRSMAPCSQLDTRETSPGIRALPMALKRLDDLEGAEKALEKAHALAPQDPQVLLNYAVIMDALKRHERAKEFLIILNDVTALIDVDPQITKMAKHLAAKLRISDPSSSHISVSGGSSPTGAGGGGGGGGIGGGDISPSLQPAAARTTTTSRLSPMLLAPPAPPSPFADEISRTLSEDEV</sequence>